<evidence type="ECO:0000313" key="3">
    <source>
        <dbReference type="Proteomes" id="UP000266861"/>
    </source>
</evidence>
<accession>A0A397H0V5</accession>
<evidence type="ECO:0000256" key="1">
    <source>
        <dbReference type="SAM" id="MobiDB-lite"/>
    </source>
</evidence>
<dbReference type="STRING" id="1348612.A0A397H0V5"/>
<protein>
    <submittedName>
        <fullName evidence="2">Uncharacterized protein</fullName>
    </submittedName>
</protein>
<evidence type="ECO:0000313" key="2">
    <source>
        <dbReference type="EMBL" id="RHZ56329.1"/>
    </source>
</evidence>
<sequence length="103" mass="12294">MSNDESATVIDDDLHLSAHALSALNEFISEQQEQEMKFEKLKQRSLDSIQKYLNSEHEDPSLKEEEKKEEKKEDRIDNQINIDFFKEDWQVRLINYLNCSKLF</sequence>
<dbReference type="Proteomes" id="UP000266861">
    <property type="component" value="Unassembled WGS sequence"/>
</dbReference>
<reference evidence="2 3" key="1">
    <citation type="submission" date="2018-08" db="EMBL/GenBank/DDBJ databases">
        <title>Genome and evolution of the arbuscular mycorrhizal fungus Diversispora epigaea (formerly Glomus versiforme) and its bacterial endosymbionts.</title>
        <authorList>
            <person name="Sun X."/>
            <person name="Fei Z."/>
            <person name="Harrison M."/>
        </authorList>
    </citation>
    <scope>NUCLEOTIDE SEQUENCE [LARGE SCALE GENOMIC DNA]</scope>
    <source>
        <strain evidence="2 3">IT104</strain>
    </source>
</reference>
<gene>
    <name evidence="2" type="ORF">Glove_402g26</name>
</gene>
<feature type="compositionally biased region" description="Basic and acidic residues" evidence="1">
    <location>
        <begin position="54"/>
        <end position="74"/>
    </location>
</feature>
<proteinExistence type="predicted"/>
<comment type="caution">
    <text evidence="2">The sequence shown here is derived from an EMBL/GenBank/DDBJ whole genome shotgun (WGS) entry which is preliminary data.</text>
</comment>
<name>A0A397H0V5_9GLOM</name>
<organism evidence="2 3">
    <name type="scientific">Diversispora epigaea</name>
    <dbReference type="NCBI Taxonomy" id="1348612"/>
    <lineage>
        <taxon>Eukaryota</taxon>
        <taxon>Fungi</taxon>
        <taxon>Fungi incertae sedis</taxon>
        <taxon>Mucoromycota</taxon>
        <taxon>Glomeromycotina</taxon>
        <taxon>Glomeromycetes</taxon>
        <taxon>Diversisporales</taxon>
        <taxon>Diversisporaceae</taxon>
        <taxon>Diversispora</taxon>
    </lineage>
</organism>
<dbReference type="AlphaFoldDB" id="A0A397H0V5"/>
<keyword evidence="3" id="KW-1185">Reference proteome</keyword>
<feature type="region of interest" description="Disordered" evidence="1">
    <location>
        <begin position="52"/>
        <end position="74"/>
    </location>
</feature>
<dbReference type="EMBL" id="PQFF01000359">
    <property type="protein sequence ID" value="RHZ56329.1"/>
    <property type="molecule type" value="Genomic_DNA"/>
</dbReference>